<evidence type="ECO:0000256" key="4">
    <source>
        <dbReference type="PROSITE-ProRule" id="PRU00169"/>
    </source>
</evidence>
<keyword evidence="6" id="KW-1133">Transmembrane helix</keyword>
<evidence type="ECO:0000256" key="5">
    <source>
        <dbReference type="SAM" id="MobiDB-lite"/>
    </source>
</evidence>
<comment type="catalytic activity">
    <reaction evidence="1">
        <text>ATP + protein L-histidine = ADP + protein N-phospho-L-histidine.</text>
        <dbReference type="EC" id="2.7.13.3"/>
    </reaction>
</comment>
<dbReference type="InterPro" id="IPR050956">
    <property type="entry name" value="2C_system_His_kinase"/>
</dbReference>
<dbReference type="PANTHER" id="PTHR43719">
    <property type="entry name" value="TWO-COMPONENT HISTIDINE KINASE"/>
    <property type="match status" value="1"/>
</dbReference>
<keyword evidence="3 4" id="KW-0597">Phosphoprotein</keyword>
<evidence type="ECO:0000259" key="7">
    <source>
        <dbReference type="PROSITE" id="PS50109"/>
    </source>
</evidence>
<feature type="modified residue" description="4-aspartylphosphate" evidence="4">
    <location>
        <position position="654"/>
    </location>
</feature>
<dbReference type="SMART" id="SM00387">
    <property type="entry name" value="HATPase_c"/>
    <property type="match status" value="1"/>
</dbReference>
<sequence length="702" mass="77236">MMSTSKNTIIFYDGSFYLASKRDGSVLAQGIPNTRMILAGDRVVFQLLCEVDYGVSEVGNLTCQSYDDSTSRNYVLSFSGREYVINCSPLDIAGLPLCRNIHLIVHKNIKLAFVLLMLMIGVVVITILTFVYLIVEAAGREMHLCGALISQMEATQQSERKSMNKSLAFASASHDIHVVDLYHPVGTKKGVDVILDPFDGSVTKFSCVRGDRGKLKQILSNLLSNAVKFTSNGHVVVRVWAKKPSLESGIITSNKSNSIRCLLCLFKIQRAYSESEATQRETNNRVEFVFEVNDTGKGIPKEKQKSVFENYVQVKETALGQEGTGFGLGIVQSLRGIMDKEAGERGICIRADIESISHDSFCHSGTSLRTHSLKNEGSQVLLLIDSPERSTLLQGFMHRIGIKVHVVKQYEQLSPSLKRIKLKLNLSYYSSSGKSTTSSARSKKEFPLSALEGTDDVLPNPRAGYSGFVLIVIDTSVGLFRHISRAVAEFRRDLSEKCCSRVVWLDSLQGLDEDNLPPLDLVISMPLHGSRLYQTIGLLPEFGGLPPPRRGEASHSVENIRRGNDVASSDGGASKSYVKGSNKKKPLLGRKVLVADDDPIGRTIATFVGVQLGASIFPCENGEEAWKLFCKSLDEGNHVGASKTLLPFDCILMDCEMSVMNGVEETARIRKAEESYGVRILIIALTAHKKGQEIDNIFCFIT</sequence>
<dbReference type="InterPro" id="IPR003594">
    <property type="entry name" value="HATPase_dom"/>
</dbReference>
<evidence type="ECO:0000256" key="6">
    <source>
        <dbReference type="SAM" id="Phobius"/>
    </source>
</evidence>
<organism evidence="9 10">
    <name type="scientific">Erythranthe guttata</name>
    <name type="common">Yellow monkey flower</name>
    <name type="synonym">Mimulus guttatus</name>
    <dbReference type="NCBI Taxonomy" id="4155"/>
    <lineage>
        <taxon>Eukaryota</taxon>
        <taxon>Viridiplantae</taxon>
        <taxon>Streptophyta</taxon>
        <taxon>Embryophyta</taxon>
        <taxon>Tracheophyta</taxon>
        <taxon>Spermatophyta</taxon>
        <taxon>Magnoliopsida</taxon>
        <taxon>eudicotyledons</taxon>
        <taxon>Gunneridae</taxon>
        <taxon>Pentapetalae</taxon>
        <taxon>asterids</taxon>
        <taxon>lamiids</taxon>
        <taxon>Lamiales</taxon>
        <taxon>Phrymaceae</taxon>
        <taxon>Erythranthe</taxon>
    </lineage>
</organism>
<dbReference type="PRINTS" id="PR00344">
    <property type="entry name" value="BCTRLSENSOR"/>
</dbReference>
<dbReference type="InterPro" id="IPR004358">
    <property type="entry name" value="Sig_transdc_His_kin-like_C"/>
</dbReference>
<dbReference type="SUPFAM" id="SSF52172">
    <property type="entry name" value="CheY-like"/>
    <property type="match status" value="1"/>
</dbReference>
<dbReference type="InterPro" id="IPR001789">
    <property type="entry name" value="Sig_transdc_resp-reg_receiver"/>
</dbReference>
<dbReference type="AlphaFoldDB" id="A0A022Q1W3"/>
<dbReference type="Gene3D" id="3.40.50.2300">
    <property type="match status" value="1"/>
</dbReference>
<dbReference type="Proteomes" id="UP000030748">
    <property type="component" value="Unassembled WGS sequence"/>
</dbReference>
<evidence type="ECO:0000256" key="2">
    <source>
        <dbReference type="ARBA" id="ARBA00012438"/>
    </source>
</evidence>
<reference evidence="9 10" key="1">
    <citation type="journal article" date="2013" name="Proc. Natl. Acad. Sci. U.S.A.">
        <title>Fine-scale variation in meiotic recombination in Mimulus inferred from population shotgun sequencing.</title>
        <authorList>
            <person name="Hellsten U."/>
            <person name="Wright K.M."/>
            <person name="Jenkins J."/>
            <person name="Shu S."/>
            <person name="Yuan Y."/>
            <person name="Wessler S.R."/>
            <person name="Schmutz J."/>
            <person name="Willis J.H."/>
            <person name="Rokhsar D.S."/>
        </authorList>
    </citation>
    <scope>NUCLEOTIDE SEQUENCE [LARGE SCALE GENOMIC DNA]</scope>
    <source>
        <strain evidence="10">cv. DUN x IM62</strain>
    </source>
</reference>
<keyword evidence="6" id="KW-0812">Transmembrane</keyword>
<evidence type="ECO:0000313" key="9">
    <source>
        <dbReference type="EMBL" id="EYU20475.1"/>
    </source>
</evidence>
<dbReference type="PROSITE" id="PS50110">
    <property type="entry name" value="RESPONSE_REGULATORY"/>
    <property type="match status" value="1"/>
</dbReference>
<dbReference type="SUPFAM" id="SSF55874">
    <property type="entry name" value="ATPase domain of HSP90 chaperone/DNA topoisomerase II/histidine kinase"/>
    <property type="match status" value="1"/>
</dbReference>
<evidence type="ECO:0000256" key="3">
    <source>
        <dbReference type="ARBA" id="ARBA00022553"/>
    </source>
</evidence>
<dbReference type="PROSITE" id="PS50109">
    <property type="entry name" value="HIS_KIN"/>
    <property type="match status" value="1"/>
</dbReference>
<gene>
    <name evidence="9" type="ORF">MIMGU_mgv1a018537mg</name>
</gene>
<feature type="region of interest" description="Disordered" evidence="5">
    <location>
        <begin position="549"/>
        <end position="582"/>
    </location>
</feature>
<proteinExistence type="predicted"/>
<evidence type="ECO:0000256" key="1">
    <source>
        <dbReference type="ARBA" id="ARBA00000085"/>
    </source>
</evidence>
<dbReference type="GO" id="GO:0000160">
    <property type="term" value="P:phosphorelay signal transduction system"/>
    <property type="evidence" value="ECO:0007669"/>
    <property type="project" value="InterPro"/>
</dbReference>
<keyword evidence="6" id="KW-0472">Membrane</keyword>
<dbReference type="EMBL" id="KI632279">
    <property type="protein sequence ID" value="EYU20475.1"/>
    <property type="molecule type" value="Genomic_DNA"/>
</dbReference>
<dbReference type="Pfam" id="PF00072">
    <property type="entry name" value="Response_reg"/>
    <property type="match status" value="1"/>
</dbReference>
<dbReference type="STRING" id="4155.A0A022Q1W3"/>
<dbReference type="EC" id="2.7.13.3" evidence="2"/>
<dbReference type="CDD" id="cd17546">
    <property type="entry name" value="REC_hyHK_CKI1_RcsC-like"/>
    <property type="match status" value="1"/>
</dbReference>
<evidence type="ECO:0000313" key="10">
    <source>
        <dbReference type="Proteomes" id="UP000030748"/>
    </source>
</evidence>
<dbReference type="GO" id="GO:0004673">
    <property type="term" value="F:protein histidine kinase activity"/>
    <property type="evidence" value="ECO:0007669"/>
    <property type="project" value="UniProtKB-EC"/>
</dbReference>
<feature type="domain" description="Histidine kinase" evidence="7">
    <location>
        <begin position="208"/>
        <end position="344"/>
    </location>
</feature>
<feature type="compositionally biased region" description="Basic and acidic residues" evidence="5">
    <location>
        <begin position="549"/>
        <end position="564"/>
    </location>
</feature>
<dbReference type="Pfam" id="PF02518">
    <property type="entry name" value="HATPase_c"/>
    <property type="match status" value="1"/>
</dbReference>
<feature type="transmembrane region" description="Helical" evidence="6">
    <location>
        <begin position="111"/>
        <end position="135"/>
    </location>
</feature>
<dbReference type="Gene3D" id="3.30.565.10">
    <property type="entry name" value="Histidine kinase-like ATPase, C-terminal domain"/>
    <property type="match status" value="1"/>
</dbReference>
<dbReference type="InterPro" id="IPR011006">
    <property type="entry name" value="CheY-like_superfamily"/>
</dbReference>
<keyword evidence="10" id="KW-1185">Reference proteome</keyword>
<dbReference type="InterPro" id="IPR036890">
    <property type="entry name" value="HATPase_C_sf"/>
</dbReference>
<accession>A0A022Q1W3</accession>
<feature type="domain" description="Response regulatory" evidence="8">
    <location>
        <begin position="591"/>
        <end position="702"/>
    </location>
</feature>
<dbReference type="PANTHER" id="PTHR43719:SF75">
    <property type="entry name" value="HISTIDINE KINASE CKI1"/>
    <property type="match status" value="1"/>
</dbReference>
<evidence type="ECO:0000259" key="8">
    <source>
        <dbReference type="PROSITE" id="PS50110"/>
    </source>
</evidence>
<dbReference type="InterPro" id="IPR005467">
    <property type="entry name" value="His_kinase_dom"/>
</dbReference>
<protein>
    <recommendedName>
        <fullName evidence="2">histidine kinase</fullName>
        <ecNumber evidence="2">2.7.13.3</ecNumber>
    </recommendedName>
</protein>
<name>A0A022Q1W3_ERYGU</name>